<sequence>MKNSILLSLCILLIVGCQNTNNITKPSASIPKDAIIVRQEIENIERFQQFLNNIAESKEDRVTIVQYTIEGDPILDTLEYVGEVLKYSHDTRQDEYGEKTVTAATCTTISVKEDNEGATYTVQGCNNQNINTTILVIPK</sequence>
<dbReference type="Proteomes" id="UP001322664">
    <property type="component" value="Chromosome"/>
</dbReference>
<gene>
    <name evidence="1" type="ORF">R6U77_07570</name>
</gene>
<reference evidence="1 2" key="1">
    <citation type="submission" date="2023-09" db="EMBL/GenBank/DDBJ databases">
        <authorList>
            <person name="Page C.A."/>
            <person name="Perez-Diaz I.M."/>
        </authorList>
    </citation>
    <scope>NUCLEOTIDE SEQUENCE [LARGE SCALE GENOMIC DNA]</scope>
    <source>
        <strain evidence="1 2">Ll15</strain>
    </source>
</reference>
<evidence type="ECO:0000313" key="1">
    <source>
        <dbReference type="EMBL" id="WPK13528.1"/>
    </source>
</evidence>
<evidence type="ECO:0000313" key="2">
    <source>
        <dbReference type="Proteomes" id="UP001322664"/>
    </source>
</evidence>
<protein>
    <submittedName>
        <fullName evidence="1">DUF4362 domain-containing protein</fullName>
    </submittedName>
</protein>
<name>A0ABZ0RZ67_9BACI</name>
<organism evidence="1 2">
    <name type="scientific">Lysinibacillus louembei</name>
    <dbReference type="NCBI Taxonomy" id="1470088"/>
    <lineage>
        <taxon>Bacteria</taxon>
        <taxon>Bacillati</taxon>
        <taxon>Bacillota</taxon>
        <taxon>Bacilli</taxon>
        <taxon>Bacillales</taxon>
        <taxon>Bacillaceae</taxon>
        <taxon>Lysinibacillus</taxon>
    </lineage>
</organism>
<keyword evidence="2" id="KW-1185">Reference proteome</keyword>
<dbReference type="Pfam" id="PF14275">
    <property type="entry name" value="DUF4362"/>
    <property type="match status" value="1"/>
</dbReference>
<dbReference type="RefSeq" id="WP_319838027.1">
    <property type="nucleotide sequence ID" value="NZ_CP137624.1"/>
</dbReference>
<proteinExistence type="predicted"/>
<accession>A0ABZ0RZ67</accession>
<dbReference type="PROSITE" id="PS51257">
    <property type="entry name" value="PROKAR_LIPOPROTEIN"/>
    <property type="match status" value="1"/>
</dbReference>
<dbReference type="EMBL" id="CP137624">
    <property type="protein sequence ID" value="WPK13528.1"/>
    <property type="molecule type" value="Genomic_DNA"/>
</dbReference>
<dbReference type="InterPro" id="IPR025372">
    <property type="entry name" value="DUF4362"/>
</dbReference>